<feature type="domain" description="HTH tetR-type" evidence="3">
    <location>
        <begin position="6"/>
        <end position="66"/>
    </location>
</feature>
<dbReference type="PANTHER" id="PTHR43479">
    <property type="entry name" value="ACREF/ENVCD OPERON REPRESSOR-RELATED"/>
    <property type="match status" value="1"/>
</dbReference>
<dbReference type="InterPro" id="IPR009057">
    <property type="entry name" value="Homeodomain-like_sf"/>
</dbReference>
<dbReference type="GO" id="GO:0003677">
    <property type="term" value="F:DNA binding"/>
    <property type="evidence" value="ECO:0007669"/>
    <property type="project" value="UniProtKB-UniRule"/>
</dbReference>
<dbReference type="InterPro" id="IPR050624">
    <property type="entry name" value="HTH-type_Tx_Regulator"/>
</dbReference>
<proteinExistence type="predicted"/>
<dbReference type="Gene3D" id="1.10.357.10">
    <property type="entry name" value="Tetracycline Repressor, domain 2"/>
    <property type="match status" value="1"/>
</dbReference>
<dbReference type="Proteomes" id="UP000462449">
    <property type="component" value="Unassembled WGS sequence"/>
</dbReference>
<evidence type="ECO:0000256" key="2">
    <source>
        <dbReference type="PROSITE-ProRule" id="PRU00335"/>
    </source>
</evidence>
<dbReference type="PRINTS" id="PR00455">
    <property type="entry name" value="HTHTETR"/>
</dbReference>
<dbReference type="Pfam" id="PF00440">
    <property type="entry name" value="TetR_N"/>
    <property type="match status" value="1"/>
</dbReference>
<dbReference type="OrthoDB" id="6430772at2"/>
<dbReference type="Proteomes" id="UP000285951">
    <property type="component" value="Unassembled WGS sequence"/>
</dbReference>
<evidence type="ECO:0000256" key="1">
    <source>
        <dbReference type="ARBA" id="ARBA00023125"/>
    </source>
</evidence>
<protein>
    <submittedName>
        <fullName evidence="4">TetR family transcriptional regulator</fullName>
    </submittedName>
</protein>
<evidence type="ECO:0000313" key="6">
    <source>
        <dbReference type="Proteomes" id="UP000285951"/>
    </source>
</evidence>
<evidence type="ECO:0000313" key="4">
    <source>
        <dbReference type="EMBL" id="MUP37947.1"/>
    </source>
</evidence>
<dbReference type="AlphaFoldDB" id="A0A7M4D5L8"/>
<feature type="DNA-binding region" description="H-T-H motif" evidence="2">
    <location>
        <begin position="29"/>
        <end position="48"/>
    </location>
</feature>
<accession>A0A7M4D5L8</accession>
<gene>
    <name evidence="5" type="ORF">DWB62_008995</name>
    <name evidence="4" type="ORF">GNY23_08995</name>
</gene>
<evidence type="ECO:0000313" key="7">
    <source>
        <dbReference type="Proteomes" id="UP000462449"/>
    </source>
</evidence>
<dbReference type="InterPro" id="IPR001647">
    <property type="entry name" value="HTH_TetR"/>
</dbReference>
<dbReference type="EMBL" id="WOTW01000017">
    <property type="protein sequence ID" value="MUP37947.1"/>
    <property type="molecule type" value="Genomic_DNA"/>
</dbReference>
<dbReference type="PROSITE" id="PS50977">
    <property type="entry name" value="HTH_TETR_2"/>
    <property type="match status" value="1"/>
</dbReference>
<sequence length="204" mass="23836">MQIQKENSKESILKVAGEEFFAKGFKDSSMRIIAKKSGVGLSNIYNYFKNKDEIFCEVLASLLSAFNSMIEDHNRPENISLNMFTDADLQRKMIDDFVYLINQYRSELKLLLFYAHGSSLENFREEFTVRNTKTGLEYIRKMKEKYPQVNTNISDFFTHTISSWWLSIIGEIVTHDDLSDIEIENFISEFIVFVTGGWERLMDV</sequence>
<keyword evidence="1 2" id="KW-0238">DNA-binding</keyword>
<name>A0A7M4D5L8_9BACT</name>
<reference evidence="5 6" key="1">
    <citation type="submission" date="2019-11" db="EMBL/GenBank/DDBJ databases">
        <title>Draft genome sequence of Labilibaculum sp. strain SYP isolated from Black Sea.</title>
        <authorList>
            <person name="Yadav S."/>
            <person name="Villanueva L."/>
        </authorList>
    </citation>
    <scope>NUCLEOTIDE SEQUENCE [LARGE SCALE GENOMIC DNA]</scope>
    <source>
        <strain evidence="5 6">44</strain>
    </source>
</reference>
<reference evidence="4 7" key="2">
    <citation type="submission" date="2019-12" db="EMBL/GenBank/DDBJ databases">
        <title>Draft genome sequence of Labilibaculum sp. strain 44 isolated from deep waters of Black Sea.</title>
        <authorList>
            <person name="Yadav S."/>
            <person name="Villanueva L."/>
        </authorList>
    </citation>
    <scope>NUCLEOTIDE SEQUENCE [LARGE SCALE GENOMIC DNA]</scope>
    <source>
        <strain evidence="4 7">44</strain>
    </source>
</reference>
<keyword evidence="6" id="KW-1185">Reference proteome</keyword>
<evidence type="ECO:0000259" key="3">
    <source>
        <dbReference type="PROSITE" id="PS50977"/>
    </source>
</evidence>
<dbReference type="RefSeq" id="WP_156195692.1">
    <property type="nucleotide sequence ID" value="NZ_QTZN02000017.1"/>
</dbReference>
<evidence type="ECO:0000313" key="5">
    <source>
        <dbReference type="EMBL" id="MVB07152.1"/>
    </source>
</evidence>
<dbReference type="EMBL" id="QTZN02000017">
    <property type="protein sequence ID" value="MVB07152.1"/>
    <property type="molecule type" value="Genomic_DNA"/>
</dbReference>
<organism evidence="4 7">
    <name type="scientific">Labilibaculum euxinus</name>
    <dbReference type="NCBI Taxonomy" id="2686357"/>
    <lineage>
        <taxon>Bacteria</taxon>
        <taxon>Pseudomonadati</taxon>
        <taxon>Bacteroidota</taxon>
        <taxon>Bacteroidia</taxon>
        <taxon>Marinilabiliales</taxon>
        <taxon>Marinifilaceae</taxon>
        <taxon>Labilibaculum</taxon>
    </lineage>
</organism>
<dbReference type="SUPFAM" id="SSF46689">
    <property type="entry name" value="Homeodomain-like"/>
    <property type="match status" value="1"/>
</dbReference>
<dbReference type="PANTHER" id="PTHR43479:SF11">
    <property type="entry name" value="ACREF_ENVCD OPERON REPRESSOR-RELATED"/>
    <property type="match status" value="1"/>
</dbReference>
<comment type="caution">
    <text evidence="4">The sequence shown here is derived from an EMBL/GenBank/DDBJ whole genome shotgun (WGS) entry which is preliminary data.</text>
</comment>